<dbReference type="Pfam" id="PF05157">
    <property type="entry name" value="MshEN"/>
    <property type="match status" value="1"/>
</dbReference>
<dbReference type="GO" id="GO:0005524">
    <property type="term" value="F:ATP binding"/>
    <property type="evidence" value="ECO:0007669"/>
    <property type="project" value="UniProtKB-KW"/>
</dbReference>
<dbReference type="InterPro" id="IPR007831">
    <property type="entry name" value="T2SS_GspE_N"/>
</dbReference>
<evidence type="ECO:0000259" key="5">
    <source>
        <dbReference type="PROSITE" id="PS00662"/>
    </source>
</evidence>
<evidence type="ECO:0000313" key="7">
    <source>
        <dbReference type="Proteomes" id="UP000092508"/>
    </source>
</evidence>
<dbReference type="PROSITE" id="PS00662">
    <property type="entry name" value="T2SP_E"/>
    <property type="match status" value="1"/>
</dbReference>
<evidence type="ECO:0000313" key="6">
    <source>
        <dbReference type="EMBL" id="OBX73776.1"/>
    </source>
</evidence>
<dbReference type="SMART" id="SM00382">
    <property type="entry name" value="AAA"/>
    <property type="match status" value="1"/>
</dbReference>
<evidence type="ECO:0000256" key="4">
    <source>
        <dbReference type="ARBA" id="ARBA00022840"/>
    </source>
</evidence>
<name>A0A1B8Q912_9GAMM</name>
<comment type="subcellular location">
    <subcellularLocation>
        <location evidence="1">Cytoplasm</location>
    </subcellularLocation>
</comment>
<protein>
    <submittedName>
        <fullName evidence="6">Type II secretion system protein E</fullName>
    </submittedName>
</protein>
<dbReference type="GO" id="GO:0005886">
    <property type="term" value="C:plasma membrane"/>
    <property type="evidence" value="ECO:0007669"/>
    <property type="project" value="TreeGrafter"/>
</dbReference>
<gene>
    <name evidence="6" type="ORF">A9308_00780</name>
</gene>
<dbReference type="PANTHER" id="PTHR30258:SF13">
    <property type="entry name" value="SECRETION PATHWAY ATPASE-RELATED"/>
    <property type="match status" value="1"/>
</dbReference>
<dbReference type="InterPro" id="IPR003593">
    <property type="entry name" value="AAA+_ATPase"/>
</dbReference>
<dbReference type="Gene3D" id="3.30.450.90">
    <property type="match status" value="1"/>
</dbReference>
<dbReference type="AlphaFoldDB" id="A0A1B8Q912"/>
<dbReference type="Pfam" id="PF00437">
    <property type="entry name" value="T2SSE"/>
    <property type="match status" value="1"/>
</dbReference>
<evidence type="ECO:0000256" key="1">
    <source>
        <dbReference type="ARBA" id="ARBA00004496"/>
    </source>
</evidence>
<evidence type="ECO:0000256" key="3">
    <source>
        <dbReference type="ARBA" id="ARBA00022741"/>
    </source>
</evidence>
<dbReference type="FunFam" id="3.40.50.300:FF:000398">
    <property type="entry name" value="Type IV pilus assembly ATPase PilB"/>
    <property type="match status" value="1"/>
</dbReference>
<keyword evidence="3" id="KW-0547">Nucleotide-binding</keyword>
<dbReference type="InterPro" id="IPR001482">
    <property type="entry name" value="T2SS/T4SS_dom"/>
</dbReference>
<dbReference type="OrthoDB" id="9804785at2"/>
<dbReference type="GO" id="GO:0016887">
    <property type="term" value="F:ATP hydrolysis activity"/>
    <property type="evidence" value="ECO:0007669"/>
    <property type="project" value="TreeGrafter"/>
</dbReference>
<proteinExistence type="inferred from homology"/>
<accession>A0A1B8Q912</accession>
<evidence type="ECO:0000256" key="2">
    <source>
        <dbReference type="ARBA" id="ARBA00006611"/>
    </source>
</evidence>
<dbReference type="SUPFAM" id="SSF160246">
    <property type="entry name" value="EspE N-terminal domain-like"/>
    <property type="match status" value="1"/>
</dbReference>
<comment type="caution">
    <text evidence="6">The sequence shown here is derived from an EMBL/GenBank/DDBJ whole genome shotgun (WGS) entry which is preliminary data.</text>
</comment>
<dbReference type="CDD" id="cd01129">
    <property type="entry name" value="PulE-GspE-like"/>
    <property type="match status" value="1"/>
</dbReference>
<dbReference type="Gene3D" id="3.40.50.300">
    <property type="entry name" value="P-loop containing nucleotide triphosphate hydrolases"/>
    <property type="match status" value="1"/>
</dbReference>
<comment type="similarity">
    <text evidence="2">Belongs to the GSP E family.</text>
</comment>
<dbReference type="PANTHER" id="PTHR30258">
    <property type="entry name" value="TYPE II SECRETION SYSTEM PROTEIN GSPE-RELATED"/>
    <property type="match status" value="1"/>
</dbReference>
<reference evidence="6 7" key="1">
    <citation type="submission" date="2016-06" db="EMBL/GenBank/DDBJ databases">
        <title>Draft genome of Moraxella atlantae CCUG 66109.</title>
        <authorList>
            <person name="Salva-Serra F."/>
            <person name="Engstrom-Jakobsson H."/>
            <person name="Thorell K."/>
            <person name="Gonzales-Siles L."/>
            <person name="Karlsson R."/>
            <person name="Boulund F."/>
            <person name="Engstrand L."/>
            <person name="Kristiansson E."/>
            <person name="Moore E."/>
        </authorList>
    </citation>
    <scope>NUCLEOTIDE SEQUENCE [LARGE SCALE GENOMIC DNA]</scope>
    <source>
        <strain evidence="6 7">CCUG 66109</strain>
    </source>
</reference>
<dbReference type="Proteomes" id="UP000092508">
    <property type="component" value="Unassembled WGS sequence"/>
</dbReference>
<dbReference type="InterPro" id="IPR027417">
    <property type="entry name" value="P-loop_NTPase"/>
</dbReference>
<dbReference type="InterPro" id="IPR037257">
    <property type="entry name" value="T2SS_E_N_sf"/>
</dbReference>
<dbReference type="SUPFAM" id="SSF52540">
    <property type="entry name" value="P-loop containing nucleoside triphosphate hydrolases"/>
    <property type="match status" value="1"/>
</dbReference>
<keyword evidence="4" id="KW-0067">ATP-binding</keyword>
<organism evidence="6 7">
    <name type="scientific">Faucicola atlantae</name>
    <dbReference type="NCBI Taxonomy" id="34059"/>
    <lineage>
        <taxon>Bacteria</taxon>
        <taxon>Pseudomonadati</taxon>
        <taxon>Pseudomonadota</taxon>
        <taxon>Gammaproteobacteria</taxon>
        <taxon>Moraxellales</taxon>
        <taxon>Moraxellaceae</taxon>
        <taxon>Faucicola</taxon>
    </lineage>
</organism>
<feature type="domain" description="Bacterial type II secretion system protein E" evidence="5">
    <location>
        <begin position="412"/>
        <end position="426"/>
    </location>
</feature>
<dbReference type="RefSeq" id="WP_067238617.1">
    <property type="nucleotide sequence ID" value="NZ_LZMZ01000051.1"/>
</dbReference>
<dbReference type="STRING" id="34059.A9308_00780"/>
<dbReference type="EMBL" id="LZMZ01000051">
    <property type="protein sequence ID" value="OBX73776.1"/>
    <property type="molecule type" value="Genomic_DNA"/>
</dbReference>
<sequence>MPNLNFSLLIDTRWCLDELLKDGHIDQRDYNLVLTSQRPQLHPLQIIAGFNLTDKKTANQTVANPPTVLTLDWLNHWLSAKADVAYVRIDPLKVDVSAVTAVMSFEYAKSQHILAVAVDDTQVTIGTDQPLYHDWQANIAQVVAPRTVNTVLLSPAQINRYRQEFYQVSKAIAGAHSQQRRAEADITNVEALLQLGNLDNIENPDANDQHIVRVVDWLLQYAFDQRASDIHLEPRRDTGKVRFRIDGVLHTVYEMPVGIMTAVVARIKILGRLNVAEKRKPQDGRLKTRTPKGQETELRLSTLPTAFGEKLVMRVFDPDVLVRTFEQLGLTGRDLQKWHEMTRAPNGIILVTGPTGSGKTTTLYSTLKQLATPEVNVCTIEDPIEMVEPAFNQMQVQSNIDLTFADGIRALMRQDPDIIMVGEIRDTETADMAVQASLTGHLVLSTLHTNDAPSSLTRLHDLGVAPFLTAATILGVMAQRLVRTLCPHCKTQRPISDGEAQIWHTLVHPWKAPVPSHIAHATGCEHCRDTGYLGRIGLYEIMVLNQDTKRLISEGASLNALTQKAYQDGLQPLRLAGARKIAEGVTSFEEVVRVVPL</sequence>
<dbReference type="GO" id="GO:0005737">
    <property type="term" value="C:cytoplasm"/>
    <property type="evidence" value="ECO:0007669"/>
    <property type="project" value="UniProtKB-SubCell"/>
</dbReference>